<evidence type="ECO:0008006" key="2">
    <source>
        <dbReference type="Google" id="ProtNLM"/>
    </source>
</evidence>
<organism evidence="1">
    <name type="scientific">marine metagenome</name>
    <dbReference type="NCBI Taxonomy" id="408172"/>
    <lineage>
        <taxon>unclassified sequences</taxon>
        <taxon>metagenomes</taxon>
        <taxon>ecological metagenomes</taxon>
    </lineage>
</organism>
<dbReference type="GO" id="GO:0000271">
    <property type="term" value="P:polysaccharide biosynthetic process"/>
    <property type="evidence" value="ECO:0007669"/>
    <property type="project" value="TreeGrafter"/>
</dbReference>
<dbReference type="InterPro" id="IPR015424">
    <property type="entry name" value="PyrdxlP-dep_Trfase"/>
</dbReference>
<dbReference type="PANTHER" id="PTHR30244">
    <property type="entry name" value="TRANSAMINASE"/>
    <property type="match status" value="1"/>
</dbReference>
<reference evidence="1" key="1">
    <citation type="submission" date="2018-05" db="EMBL/GenBank/DDBJ databases">
        <authorList>
            <person name="Lanie J.A."/>
            <person name="Ng W.-L."/>
            <person name="Kazmierczak K.M."/>
            <person name="Andrzejewski T.M."/>
            <person name="Davidsen T.M."/>
            <person name="Wayne K.J."/>
            <person name="Tettelin H."/>
            <person name="Glass J.I."/>
            <person name="Rusch D."/>
            <person name="Podicherti R."/>
            <person name="Tsui H.-C.T."/>
            <person name="Winkler M.E."/>
        </authorList>
    </citation>
    <scope>NUCLEOTIDE SEQUENCE</scope>
</reference>
<dbReference type="AlphaFoldDB" id="A0A382Z6W8"/>
<dbReference type="SUPFAM" id="SSF53383">
    <property type="entry name" value="PLP-dependent transferases"/>
    <property type="match status" value="1"/>
</dbReference>
<dbReference type="InterPro" id="IPR000653">
    <property type="entry name" value="DegT/StrS_aminotransferase"/>
</dbReference>
<evidence type="ECO:0000313" key="1">
    <source>
        <dbReference type="EMBL" id="SVD91246.1"/>
    </source>
</evidence>
<accession>A0A382Z6W8</accession>
<dbReference type="GO" id="GO:0030170">
    <property type="term" value="F:pyridoxal phosphate binding"/>
    <property type="evidence" value="ECO:0007669"/>
    <property type="project" value="TreeGrafter"/>
</dbReference>
<dbReference type="PANTHER" id="PTHR30244:SF42">
    <property type="entry name" value="UDP-2-ACETAMIDO-2-DEOXY-3-OXO-D-GLUCURONATE AMINOTRANSFERASE"/>
    <property type="match status" value="1"/>
</dbReference>
<dbReference type="Pfam" id="PF01041">
    <property type="entry name" value="DegT_DnrJ_EryC1"/>
    <property type="match status" value="1"/>
</dbReference>
<gene>
    <name evidence="1" type="ORF">METZ01_LOCUS444100</name>
</gene>
<dbReference type="EMBL" id="UINC01181517">
    <property type="protein sequence ID" value="SVD91246.1"/>
    <property type="molecule type" value="Genomic_DNA"/>
</dbReference>
<dbReference type="GO" id="GO:0008483">
    <property type="term" value="F:transaminase activity"/>
    <property type="evidence" value="ECO:0007669"/>
    <property type="project" value="TreeGrafter"/>
</dbReference>
<dbReference type="InterPro" id="IPR015421">
    <property type="entry name" value="PyrdxlP-dep_Trfase_major"/>
</dbReference>
<dbReference type="Gene3D" id="3.40.640.10">
    <property type="entry name" value="Type I PLP-dependent aspartate aminotransferase-like (Major domain)"/>
    <property type="match status" value="1"/>
</dbReference>
<name>A0A382Z6W8_9ZZZZ</name>
<protein>
    <recommendedName>
        <fullName evidence="2">Aminotransferase class I/classII domain-containing protein</fullName>
    </recommendedName>
</protein>
<sequence>MLPIIESVMSSGQFVGGEAVERFEQKAAELCGTRFCVALNSGTDALVFGLLALGVRPGDEVITPPNSFIASTAAIVHLKAKPVFVDVLPDQNIDPSRIERAITAKTKAIMPVHLTGRIASMNAILEIAKHH</sequence>
<proteinExistence type="predicted"/>
<feature type="non-terminal residue" evidence="1">
    <location>
        <position position="131"/>
    </location>
</feature>